<protein>
    <submittedName>
        <fullName evidence="1">Uncharacterized protein</fullName>
    </submittedName>
</protein>
<dbReference type="RefSeq" id="WP_112282544.1">
    <property type="nucleotide sequence ID" value="NZ_MASW01000003.1"/>
</dbReference>
<name>A0A2V4AVE0_9PSEU</name>
<accession>A0A2V4AVE0</accession>
<reference evidence="1 2" key="1">
    <citation type="submission" date="2016-07" db="EMBL/GenBank/DDBJ databases">
        <title>Draft genome sequence of Prauserella muralis DSM 45305, isolated from a mould-covered wall in an indoor environment.</title>
        <authorList>
            <person name="Ruckert C."/>
            <person name="Albersmeier A."/>
            <person name="Jiang C.-L."/>
            <person name="Jiang Y."/>
            <person name="Kalinowski J."/>
            <person name="Schneider O."/>
            <person name="Winkler A."/>
            <person name="Zotchev S.B."/>
        </authorList>
    </citation>
    <scope>NUCLEOTIDE SEQUENCE [LARGE SCALE GENOMIC DNA]</scope>
    <source>
        <strain evidence="1 2">DSM 45305</strain>
    </source>
</reference>
<comment type="caution">
    <text evidence="1">The sequence shown here is derived from an EMBL/GenBank/DDBJ whole genome shotgun (WGS) entry which is preliminary data.</text>
</comment>
<dbReference type="AlphaFoldDB" id="A0A2V4AVE0"/>
<keyword evidence="2" id="KW-1185">Reference proteome</keyword>
<sequence length="80" mass="8320">MSFPNIQLGSLTRRGVAALILWSVATADVLADRWRRARASGDSGSENVAKAVLVAIVLATAVALGAAIKAVVARYTAQLQ</sequence>
<dbReference type="Proteomes" id="UP000249915">
    <property type="component" value="Unassembled WGS sequence"/>
</dbReference>
<proteinExistence type="predicted"/>
<gene>
    <name evidence="1" type="ORF">BAY60_18775</name>
</gene>
<organism evidence="1 2">
    <name type="scientific">Prauserella muralis</name>
    <dbReference type="NCBI Taxonomy" id="588067"/>
    <lineage>
        <taxon>Bacteria</taxon>
        <taxon>Bacillati</taxon>
        <taxon>Actinomycetota</taxon>
        <taxon>Actinomycetes</taxon>
        <taxon>Pseudonocardiales</taxon>
        <taxon>Pseudonocardiaceae</taxon>
        <taxon>Prauserella</taxon>
    </lineage>
</organism>
<dbReference type="EMBL" id="MASW01000003">
    <property type="protein sequence ID" value="PXY25420.1"/>
    <property type="molecule type" value="Genomic_DNA"/>
</dbReference>
<evidence type="ECO:0000313" key="1">
    <source>
        <dbReference type="EMBL" id="PXY25420.1"/>
    </source>
</evidence>
<evidence type="ECO:0000313" key="2">
    <source>
        <dbReference type="Proteomes" id="UP000249915"/>
    </source>
</evidence>